<dbReference type="EMBL" id="JACHHN010000001">
    <property type="protein sequence ID" value="MBB5189642.1"/>
    <property type="molecule type" value="Genomic_DNA"/>
</dbReference>
<dbReference type="InterPro" id="IPR023214">
    <property type="entry name" value="HAD_sf"/>
</dbReference>
<dbReference type="EC" id="3.1.3.18" evidence="3"/>
<reference evidence="9 10" key="1">
    <citation type="submission" date="2020-08" db="EMBL/GenBank/DDBJ databases">
        <title>Genomic Encyclopedia of Type Strains, Phase IV (KMG-IV): sequencing the most valuable type-strain genomes for metagenomic binning, comparative biology and taxonomic classification.</title>
        <authorList>
            <person name="Goeker M."/>
        </authorList>
    </citation>
    <scope>NUCLEOTIDE SEQUENCE [LARGE SCALE GENOMIC DNA]</scope>
    <source>
        <strain evidence="9 10">DSM 18233</strain>
    </source>
</reference>
<dbReference type="InterPro" id="IPR041492">
    <property type="entry name" value="HAD_2"/>
</dbReference>
<dbReference type="RefSeq" id="WP_184096914.1">
    <property type="nucleotide sequence ID" value="NZ_JACHHN010000001.1"/>
</dbReference>
<dbReference type="AlphaFoldDB" id="A0A840RBD0"/>
<organism evidence="9 10">
    <name type="scientific">Silvimonas terrae</name>
    <dbReference type="NCBI Taxonomy" id="300266"/>
    <lineage>
        <taxon>Bacteria</taxon>
        <taxon>Pseudomonadati</taxon>
        <taxon>Pseudomonadota</taxon>
        <taxon>Betaproteobacteria</taxon>
        <taxon>Neisseriales</taxon>
        <taxon>Chitinibacteraceae</taxon>
        <taxon>Silvimonas</taxon>
    </lineage>
</organism>
<comment type="catalytic activity">
    <reaction evidence="1">
        <text>2-phosphoglycolate + H2O = glycolate + phosphate</text>
        <dbReference type="Rhea" id="RHEA:14369"/>
        <dbReference type="ChEBI" id="CHEBI:15377"/>
        <dbReference type="ChEBI" id="CHEBI:29805"/>
        <dbReference type="ChEBI" id="CHEBI:43474"/>
        <dbReference type="ChEBI" id="CHEBI:58033"/>
        <dbReference type="EC" id="3.1.3.18"/>
    </reaction>
</comment>
<evidence type="ECO:0000256" key="7">
    <source>
        <dbReference type="ARBA" id="ARBA00023277"/>
    </source>
</evidence>
<dbReference type="NCBIfam" id="TIGR01509">
    <property type="entry name" value="HAD-SF-IA-v3"/>
    <property type="match status" value="1"/>
</dbReference>
<dbReference type="SFLD" id="SFLDG01129">
    <property type="entry name" value="C1.5:_HAD__Beta-PGM__Phosphata"/>
    <property type="match status" value="1"/>
</dbReference>
<dbReference type="InterPro" id="IPR006439">
    <property type="entry name" value="HAD-SF_hydro_IA"/>
</dbReference>
<comment type="caution">
    <text evidence="9">The sequence shown here is derived from an EMBL/GenBank/DDBJ whole genome shotgun (WGS) entry which is preliminary data.</text>
</comment>
<gene>
    <name evidence="9" type="ORF">HNQ50_000352</name>
</gene>
<dbReference type="GO" id="GO:0046872">
    <property type="term" value="F:metal ion binding"/>
    <property type="evidence" value="ECO:0007669"/>
    <property type="project" value="UniProtKB-KW"/>
</dbReference>
<protein>
    <recommendedName>
        <fullName evidence="3">phosphoglycolate phosphatase</fullName>
        <ecNumber evidence="3">3.1.3.18</ecNumber>
    </recommendedName>
</protein>
<dbReference type="Pfam" id="PF13419">
    <property type="entry name" value="HAD_2"/>
    <property type="match status" value="1"/>
</dbReference>
<dbReference type="SUPFAM" id="SSF56784">
    <property type="entry name" value="HAD-like"/>
    <property type="match status" value="1"/>
</dbReference>
<keyword evidence="10" id="KW-1185">Reference proteome</keyword>
<sequence>MTEPIRAVLFDLDGTLADTALDLGAALNLLLAEEGLPPQPWQAIRPLASHGARGLIGLGFGVTPQQQDQFIGLRDRFLAHYAQHLADSTVLFDGVSPLIEAIVSRGWRWGIVTNKPARFTDPLVARLPLPFAPGVVVSGDTVGVPKPDPKPMYHAAQMLGVDPANCIYVGDAERDIEAGRRVGMTTVLASYGYIAESDTPDAWGADITINHPLDLLAHLPA</sequence>
<comment type="function">
    <text evidence="8">Specifically catalyzes the dephosphorylation of 2-phosphoglycolate. Is involved in the dissimilation of the intracellular 2-phosphoglycolate formed during the DNA repair of 3'-phosphoglycolate ends, a major class of DNA lesions induced by oxidative stress.</text>
</comment>
<dbReference type="InterPro" id="IPR036412">
    <property type="entry name" value="HAD-like_sf"/>
</dbReference>
<evidence type="ECO:0000313" key="9">
    <source>
        <dbReference type="EMBL" id="MBB5189642.1"/>
    </source>
</evidence>
<dbReference type="SFLD" id="SFLDS00003">
    <property type="entry name" value="Haloacid_Dehalogenase"/>
    <property type="match status" value="1"/>
</dbReference>
<keyword evidence="7" id="KW-0119">Carbohydrate metabolism</keyword>
<dbReference type="PRINTS" id="PR00413">
    <property type="entry name" value="HADHALOGNASE"/>
</dbReference>
<dbReference type="Gene3D" id="3.40.50.1000">
    <property type="entry name" value="HAD superfamily/HAD-like"/>
    <property type="match status" value="1"/>
</dbReference>
<evidence type="ECO:0000256" key="8">
    <source>
        <dbReference type="ARBA" id="ARBA00059247"/>
    </source>
</evidence>
<dbReference type="GO" id="GO:0006281">
    <property type="term" value="P:DNA repair"/>
    <property type="evidence" value="ECO:0007669"/>
    <property type="project" value="TreeGrafter"/>
</dbReference>
<evidence type="ECO:0000256" key="4">
    <source>
        <dbReference type="ARBA" id="ARBA00022723"/>
    </source>
</evidence>
<name>A0A840RBD0_9NEIS</name>
<dbReference type="GO" id="GO:0005829">
    <property type="term" value="C:cytosol"/>
    <property type="evidence" value="ECO:0007669"/>
    <property type="project" value="TreeGrafter"/>
</dbReference>
<dbReference type="SFLD" id="SFLDG01135">
    <property type="entry name" value="C1.5.6:_HAD__Beta-PGM__Phospha"/>
    <property type="match status" value="1"/>
</dbReference>
<evidence type="ECO:0000313" key="10">
    <source>
        <dbReference type="Proteomes" id="UP000543030"/>
    </source>
</evidence>
<dbReference type="InterPro" id="IPR023198">
    <property type="entry name" value="PGP-like_dom2"/>
</dbReference>
<keyword evidence="5 9" id="KW-0378">Hydrolase</keyword>
<dbReference type="NCBIfam" id="TIGR01549">
    <property type="entry name" value="HAD-SF-IA-v1"/>
    <property type="match status" value="1"/>
</dbReference>
<dbReference type="FunFam" id="3.40.50.1000:FF:000022">
    <property type="entry name" value="Phosphoglycolate phosphatase"/>
    <property type="match status" value="1"/>
</dbReference>
<evidence type="ECO:0000256" key="6">
    <source>
        <dbReference type="ARBA" id="ARBA00022842"/>
    </source>
</evidence>
<evidence type="ECO:0000256" key="5">
    <source>
        <dbReference type="ARBA" id="ARBA00022801"/>
    </source>
</evidence>
<accession>A0A840RBD0</accession>
<keyword evidence="4" id="KW-0479">Metal-binding</keyword>
<dbReference type="Proteomes" id="UP000543030">
    <property type="component" value="Unassembled WGS sequence"/>
</dbReference>
<dbReference type="PANTHER" id="PTHR43434:SF23">
    <property type="entry name" value="PHOSPHOGLYCOLATE PHOSPHATASE"/>
    <property type="match status" value="1"/>
</dbReference>
<keyword evidence="6" id="KW-0460">Magnesium</keyword>
<dbReference type="InterPro" id="IPR050155">
    <property type="entry name" value="HAD-like_hydrolase_sf"/>
</dbReference>
<evidence type="ECO:0000256" key="3">
    <source>
        <dbReference type="ARBA" id="ARBA00013078"/>
    </source>
</evidence>
<comment type="pathway">
    <text evidence="2">Organic acid metabolism; glycolate biosynthesis; glycolate from 2-phosphoglycolate: step 1/1.</text>
</comment>
<dbReference type="PANTHER" id="PTHR43434">
    <property type="entry name" value="PHOSPHOGLYCOLATE PHOSPHATASE"/>
    <property type="match status" value="1"/>
</dbReference>
<dbReference type="GO" id="GO:0008967">
    <property type="term" value="F:phosphoglycolate phosphatase activity"/>
    <property type="evidence" value="ECO:0007669"/>
    <property type="project" value="UniProtKB-EC"/>
</dbReference>
<dbReference type="Gene3D" id="1.10.150.240">
    <property type="entry name" value="Putative phosphatase, domain 2"/>
    <property type="match status" value="1"/>
</dbReference>
<evidence type="ECO:0000256" key="1">
    <source>
        <dbReference type="ARBA" id="ARBA00000830"/>
    </source>
</evidence>
<proteinExistence type="predicted"/>
<evidence type="ECO:0000256" key="2">
    <source>
        <dbReference type="ARBA" id="ARBA00004818"/>
    </source>
</evidence>